<feature type="transmembrane region" description="Helical" evidence="3">
    <location>
        <begin position="282"/>
        <end position="301"/>
    </location>
</feature>
<dbReference type="HOGENOM" id="CLU_598253_0_0_6"/>
<dbReference type="Gene3D" id="1.20.1170.10">
    <property type="match status" value="1"/>
</dbReference>
<gene>
    <name evidence="4" type="ORF">Loa_00304</name>
</gene>
<evidence type="ECO:0000313" key="4">
    <source>
        <dbReference type="EMBL" id="AHE65893.1"/>
    </source>
</evidence>
<dbReference type="EMBL" id="CP004006">
    <property type="protein sequence ID" value="AHE65893.1"/>
    <property type="molecule type" value="Genomic_DNA"/>
</dbReference>
<dbReference type="Proteomes" id="UP000018838">
    <property type="component" value="Chromosome"/>
</dbReference>
<evidence type="ECO:0008006" key="6">
    <source>
        <dbReference type="Google" id="ProtNLM"/>
    </source>
</evidence>
<keyword evidence="3" id="KW-0812">Transmembrane</keyword>
<feature type="transmembrane region" description="Helical" evidence="3">
    <location>
        <begin position="307"/>
        <end position="329"/>
    </location>
</feature>
<dbReference type="PATRIC" id="fig|1268635.3.peg.308"/>
<accession>W0B5V2</accession>
<sequence>MSMSKKDAAMLSAEEKLALGIQDEDVLALLSIGTLSEKIKLLQEGAKGETPSENSVWLSIIKRLPFITDLVSRINKGGNVVTQLITLKKGVTAALSTAGTAIHGIGIGVAAIDFLRIPGVYIASAIAGQRPPLTLSKAGKFTYSSVILALAVMVIAFPPAAPFIGIAAAALGMGASVFTMAKLSYDRRQTKKKLVPIKEEIENINKELDAVAQEAQHLEDKLERLNKGEILDINKNALESRLAEIKEESYEKLKILNALNTTKLQYEAKLKKMGATAFMDKGVAIGLGLLALAGAVVVLFFPPAGLAMMGAALAGGISYMVGRAVFPYAKKLATYLRSKEKKKDQTNFIVVDEDKDKEEDNFFMDEIVCIRHPGFGILKGQETNANASKRLEIQEDAQRLMAVVREFPVIDEGLENSHKQVEQSKFGFSPVKVVQSEEEESEIEREGTEDSKDKRKK</sequence>
<dbReference type="AlphaFoldDB" id="W0B5V2"/>
<feature type="region of interest" description="Disordered" evidence="2">
    <location>
        <begin position="432"/>
        <end position="457"/>
    </location>
</feature>
<name>W0B5V2_9GAMM</name>
<keyword evidence="5" id="KW-1185">Reference proteome</keyword>
<keyword evidence="3" id="KW-0472">Membrane</keyword>
<feature type="compositionally biased region" description="Basic and acidic residues" evidence="2">
    <location>
        <begin position="444"/>
        <end position="457"/>
    </location>
</feature>
<feature type="coiled-coil region" evidence="1">
    <location>
        <begin position="198"/>
        <end position="248"/>
    </location>
</feature>
<dbReference type="KEGG" id="lok:Loa_00304"/>
<dbReference type="eggNOG" id="ENOG5030NYU">
    <property type="taxonomic scope" value="Bacteria"/>
</dbReference>
<feature type="transmembrane region" description="Helical" evidence="3">
    <location>
        <begin position="163"/>
        <end position="183"/>
    </location>
</feature>
<keyword evidence="1" id="KW-0175">Coiled coil</keyword>
<dbReference type="STRING" id="1268635.Loa_00304"/>
<evidence type="ECO:0000256" key="3">
    <source>
        <dbReference type="SAM" id="Phobius"/>
    </source>
</evidence>
<reference evidence="4 5" key="1">
    <citation type="journal article" date="2013" name="Int. J. Med. Microbiol.">
        <title>Legionella oakridgensis ATCC 33761 genome sequence and phenotypic characterization reveals its replication capacity in amoebae.</title>
        <authorList>
            <person name="Brzuszkiewicz E."/>
            <person name="Schulz T."/>
            <person name="Rydzewski K."/>
            <person name="Daniel R."/>
            <person name="Gillmaier N."/>
            <person name="Dittmann C."/>
            <person name="Holland G."/>
            <person name="Schunder E."/>
            <person name="Lautner M."/>
            <person name="Eisenreich W."/>
            <person name="Luck C."/>
            <person name="Heuner K."/>
        </authorList>
    </citation>
    <scope>NUCLEOTIDE SEQUENCE [LARGE SCALE GENOMIC DNA]</scope>
    <source>
        <strain>OR-10</strain>
        <strain evidence="5">ATCC 33761</strain>
    </source>
</reference>
<protein>
    <recommendedName>
        <fullName evidence="6">Coiled-coil protein</fullName>
    </recommendedName>
</protein>
<keyword evidence="3" id="KW-1133">Transmembrane helix</keyword>
<evidence type="ECO:0000256" key="1">
    <source>
        <dbReference type="SAM" id="Coils"/>
    </source>
</evidence>
<proteinExistence type="predicted"/>
<evidence type="ECO:0000313" key="5">
    <source>
        <dbReference type="Proteomes" id="UP000018838"/>
    </source>
</evidence>
<organism evidence="4 5">
    <name type="scientific">Legionella oakridgensis ATCC 33761 = DSM 21215</name>
    <dbReference type="NCBI Taxonomy" id="1268635"/>
    <lineage>
        <taxon>Bacteria</taxon>
        <taxon>Pseudomonadati</taxon>
        <taxon>Pseudomonadota</taxon>
        <taxon>Gammaproteobacteria</taxon>
        <taxon>Legionellales</taxon>
        <taxon>Legionellaceae</taxon>
        <taxon>Legionella</taxon>
    </lineage>
</organism>
<evidence type="ECO:0000256" key="2">
    <source>
        <dbReference type="SAM" id="MobiDB-lite"/>
    </source>
</evidence>